<evidence type="ECO:0000256" key="1">
    <source>
        <dbReference type="SAM" id="MobiDB-lite"/>
    </source>
</evidence>
<protein>
    <submittedName>
        <fullName evidence="2">Uncharacterized protein</fullName>
    </submittedName>
</protein>
<name>A0AAN6PDV8_9PEZI</name>
<gene>
    <name evidence="2" type="ORF">C8A01DRAFT_18672</name>
</gene>
<feature type="compositionally biased region" description="Acidic residues" evidence="1">
    <location>
        <begin position="210"/>
        <end position="228"/>
    </location>
</feature>
<comment type="caution">
    <text evidence="2">The sequence shown here is derived from an EMBL/GenBank/DDBJ whole genome shotgun (WGS) entry which is preliminary data.</text>
</comment>
<dbReference type="Proteomes" id="UP001303115">
    <property type="component" value="Unassembled WGS sequence"/>
</dbReference>
<feature type="region of interest" description="Disordered" evidence="1">
    <location>
        <begin position="201"/>
        <end position="260"/>
    </location>
</feature>
<proteinExistence type="predicted"/>
<feature type="non-terminal residue" evidence="2">
    <location>
        <position position="1"/>
    </location>
</feature>
<evidence type="ECO:0000313" key="2">
    <source>
        <dbReference type="EMBL" id="KAK4034551.1"/>
    </source>
</evidence>
<feature type="compositionally biased region" description="Basic residues" evidence="1">
    <location>
        <begin position="9"/>
        <end position="29"/>
    </location>
</feature>
<dbReference type="EMBL" id="MU854475">
    <property type="protein sequence ID" value="KAK4034551.1"/>
    <property type="molecule type" value="Genomic_DNA"/>
</dbReference>
<sequence>RPITAMGTGRRHGGRKKTTGRRDRRRGPRASRAERATLRGKLPKAGMVYPFDRALLRSKRGDISICTVVQRAQGVPFITSDILDTVFSHIFEEATKLQQESGRSGQFTNEPVAFIQALQFRPSLRDLWRRRNVTLFIRLFLVLRAARVNWHKNPRPPSDIEKHCKIARAIDAFLEIESLNWNNFAGLKWLVDGGREIMKPDEENDRAEADGEQASDDEDGDDASDSDDSLFVKRAHTVAMDEDMGEADGKQDDSSVQQSP</sequence>
<organism evidence="2 3">
    <name type="scientific">Parachaetomium inaequale</name>
    <dbReference type="NCBI Taxonomy" id="2588326"/>
    <lineage>
        <taxon>Eukaryota</taxon>
        <taxon>Fungi</taxon>
        <taxon>Dikarya</taxon>
        <taxon>Ascomycota</taxon>
        <taxon>Pezizomycotina</taxon>
        <taxon>Sordariomycetes</taxon>
        <taxon>Sordariomycetidae</taxon>
        <taxon>Sordariales</taxon>
        <taxon>Chaetomiaceae</taxon>
        <taxon>Parachaetomium</taxon>
    </lineage>
</organism>
<feature type="region of interest" description="Disordered" evidence="1">
    <location>
        <begin position="1"/>
        <end position="33"/>
    </location>
</feature>
<reference evidence="3" key="1">
    <citation type="journal article" date="2023" name="Mol. Phylogenet. Evol.">
        <title>Genome-scale phylogeny and comparative genomics of the fungal order Sordariales.</title>
        <authorList>
            <person name="Hensen N."/>
            <person name="Bonometti L."/>
            <person name="Westerberg I."/>
            <person name="Brannstrom I.O."/>
            <person name="Guillou S."/>
            <person name="Cros-Aarteil S."/>
            <person name="Calhoun S."/>
            <person name="Haridas S."/>
            <person name="Kuo A."/>
            <person name="Mondo S."/>
            <person name="Pangilinan J."/>
            <person name="Riley R."/>
            <person name="LaButti K."/>
            <person name="Andreopoulos B."/>
            <person name="Lipzen A."/>
            <person name="Chen C."/>
            <person name="Yan M."/>
            <person name="Daum C."/>
            <person name="Ng V."/>
            <person name="Clum A."/>
            <person name="Steindorff A."/>
            <person name="Ohm R.A."/>
            <person name="Martin F."/>
            <person name="Silar P."/>
            <person name="Natvig D.O."/>
            <person name="Lalanne C."/>
            <person name="Gautier V."/>
            <person name="Ament-Velasquez S.L."/>
            <person name="Kruys A."/>
            <person name="Hutchinson M.I."/>
            <person name="Powell A.J."/>
            <person name="Barry K."/>
            <person name="Miller A.N."/>
            <person name="Grigoriev I.V."/>
            <person name="Debuchy R."/>
            <person name="Gladieux P."/>
            <person name="Hiltunen Thoren M."/>
            <person name="Johannesson H."/>
        </authorList>
    </citation>
    <scope>NUCLEOTIDE SEQUENCE [LARGE SCALE GENOMIC DNA]</scope>
    <source>
        <strain evidence="3">CBS 284.82</strain>
    </source>
</reference>
<accession>A0AAN6PDV8</accession>
<dbReference type="AlphaFoldDB" id="A0AAN6PDV8"/>
<evidence type="ECO:0000313" key="3">
    <source>
        <dbReference type="Proteomes" id="UP001303115"/>
    </source>
</evidence>
<keyword evidence="3" id="KW-1185">Reference proteome</keyword>